<dbReference type="GO" id="GO:0016887">
    <property type="term" value="F:ATP hydrolysis activity"/>
    <property type="evidence" value="ECO:0007669"/>
    <property type="project" value="InterPro"/>
</dbReference>
<dbReference type="InterPro" id="IPR017871">
    <property type="entry name" value="ABC_transporter-like_CS"/>
</dbReference>
<evidence type="ECO:0000259" key="5">
    <source>
        <dbReference type="PROSITE" id="PS50893"/>
    </source>
</evidence>
<evidence type="ECO:0000256" key="2">
    <source>
        <dbReference type="ARBA" id="ARBA00022741"/>
    </source>
</evidence>
<dbReference type="InterPro" id="IPR003593">
    <property type="entry name" value="AAA+_ATPase"/>
</dbReference>
<feature type="region of interest" description="Disordered" evidence="4">
    <location>
        <begin position="1"/>
        <end position="23"/>
    </location>
</feature>
<evidence type="ECO:0000256" key="4">
    <source>
        <dbReference type="SAM" id="MobiDB-lite"/>
    </source>
</evidence>
<feature type="domain" description="ABC transporter" evidence="5">
    <location>
        <begin position="107"/>
        <end position="362"/>
    </location>
</feature>
<keyword evidence="3" id="KW-0067">ATP-binding</keyword>
<keyword evidence="1" id="KW-0677">Repeat</keyword>
<protein>
    <recommendedName>
        <fullName evidence="5">ABC transporter domain-containing protein</fullName>
    </recommendedName>
</protein>
<organism evidence="6 7">
    <name type="scientific">Prymnesium parvum</name>
    <name type="common">Toxic golden alga</name>
    <dbReference type="NCBI Taxonomy" id="97485"/>
    <lineage>
        <taxon>Eukaryota</taxon>
        <taxon>Haptista</taxon>
        <taxon>Haptophyta</taxon>
        <taxon>Prymnesiophyceae</taxon>
        <taxon>Prymnesiales</taxon>
        <taxon>Prymnesiaceae</taxon>
        <taxon>Prymnesium</taxon>
    </lineage>
</organism>
<dbReference type="Pfam" id="PF00005">
    <property type="entry name" value="ABC_tran"/>
    <property type="match status" value="2"/>
</dbReference>
<name>A0AB34K0C8_PRYPA</name>
<dbReference type="Gene3D" id="3.40.50.300">
    <property type="entry name" value="P-loop containing nucleotide triphosphate hydrolases"/>
    <property type="match status" value="2"/>
</dbReference>
<dbReference type="PROSITE" id="PS50893">
    <property type="entry name" value="ABC_TRANSPORTER_2"/>
    <property type="match status" value="2"/>
</dbReference>
<sequence length="697" mass="75672">MSGSASASAGDADGGEGEDGLDAMRAELAKLQLKLKEGGKLSGKEKRQLKKLESAEERWKTYAAAETGRSDGQPDDGEQPLIGSQFSADSRAADPSNSESSSFGDGLAIESFSIRANGTHLFQNAKLLIRAGQRYGLVGPNGCGKTTLLKHIAAKALQGIPGSLRVMYVEQEVAATAASAVETLLSVDTRRAELLKTVEKMEQVLDAGAPTDGEEASAVDAAFDTLIAAYEELEALGAETAEARARTILGGLGFTSKMQEAATTSLSGGWRMRLALARALFASPELLLLDEPTNHLDLDAVIWLQEYLGTGKQTVLLVSHDQSFINGVCTDIIAVEAQTLHYFQGDYDTYKRRHASLQVSLKKKAIAEKKELGKIEASLAKGGADAANKSARRQLKERAAEISGSAPVEKEYKVQFHFPAAERRLNPPLISMREVTFHFPQGALIFERLSFDLSMDSRVAIVGPNGAGKSTFLNLMDGSLTPVAGEVDQSNGWLRIGRYSQHFVDELPTGISAVQHLHNLIGQPVEKGSPAYQRVRTELGVKGLPSTQHELKLRELSGGQKARVVFASIAIVRPHVLLMDEPTNHLDVQSVDALIEAVNAFEGGVVVISHDRRLLQQTNCKLWLCESPMVKPFASDFDGYEKRVLDSIARRQAAEEAKLKLRAELRRRKAEARKKEALERRKNRAQRKGASTATNID</sequence>
<reference evidence="6 7" key="1">
    <citation type="journal article" date="2024" name="Science">
        <title>Giant polyketide synthase enzymes in the biosynthesis of giant marine polyether toxins.</title>
        <authorList>
            <person name="Fallon T.R."/>
            <person name="Shende V.V."/>
            <person name="Wierzbicki I.H."/>
            <person name="Pendleton A.L."/>
            <person name="Watervoot N.F."/>
            <person name="Auber R.P."/>
            <person name="Gonzalez D.J."/>
            <person name="Wisecaver J.H."/>
            <person name="Moore B.S."/>
        </authorList>
    </citation>
    <scope>NUCLEOTIDE SEQUENCE [LARGE SCALE GENOMIC DNA]</scope>
    <source>
        <strain evidence="6 7">12B1</strain>
    </source>
</reference>
<feature type="region of interest" description="Disordered" evidence="4">
    <location>
        <begin position="669"/>
        <end position="697"/>
    </location>
</feature>
<dbReference type="SUPFAM" id="SSF52540">
    <property type="entry name" value="P-loop containing nucleoside triphosphate hydrolases"/>
    <property type="match status" value="2"/>
</dbReference>
<dbReference type="InterPro" id="IPR027417">
    <property type="entry name" value="P-loop_NTPase"/>
</dbReference>
<feature type="region of interest" description="Disordered" evidence="4">
    <location>
        <begin position="62"/>
        <end position="83"/>
    </location>
</feature>
<dbReference type="PANTHER" id="PTHR19211:SF14">
    <property type="entry name" value="ATP-BINDING CASSETTE SUB-FAMILY F MEMBER 1"/>
    <property type="match status" value="1"/>
</dbReference>
<accession>A0AB34K0C8</accession>
<dbReference type="InterPro" id="IPR003439">
    <property type="entry name" value="ABC_transporter-like_ATP-bd"/>
</dbReference>
<feature type="compositionally biased region" description="Low complexity" evidence="4">
    <location>
        <begin position="1"/>
        <end position="11"/>
    </location>
</feature>
<keyword evidence="7" id="KW-1185">Reference proteome</keyword>
<evidence type="ECO:0000313" key="6">
    <source>
        <dbReference type="EMBL" id="KAL1526677.1"/>
    </source>
</evidence>
<dbReference type="FunFam" id="3.40.50.300:FF:001197">
    <property type="entry name" value="Putative ATP-binding cassette family ATPase"/>
    <property type="match status" value="1"/>
</dbReference>
<feature type="domain" description="ABC transporter" evidence="5">
    <location>
        <begin position="430"/>
        <end position="652"/>
    </location>
</feature>
<keyword evidence="2" id="KW-0547">Nucleotide-binding</keyword>
<dbReference type="PROSITE" id="PS00211">
    <property type="entry name" value="ABC_TRANSPORTER_1"/>
    <property type="match status" value="2"/>
</dbReference>
<comment type="caution">
    <text evidence="6">The sequence shown here is derived from an EMBL/GenBank/DDBJ whole genome shotgun (WGS) entry which is preliminary data.</text>
</comment>
<evidence type="ECO:0000256" key="3">
    <source>
        <dbReference type="ARBA" id="ARBA00022840"/>
    </source>
</evidence>
<dbReference type="InterPro" id="IPR050611">
    <property type="entry name" value="ABCF"/>
</dbReference>
<dbReference type="SMART" id="SM00382">
    <property type="entry name" value="AAA"/>
    <property type="match status" value="2"/>
</dbReference>
<dbReference type="FunFam" id="3.40.50.300:FF:000011">
    <property type="entry name" value="Putative ABC transporter ATP-binding component"/>
    <property type="match status" value="1"/>
</dbReference>
<proteinExistence type="predicted"/>
<dbReference type="FunFam" id="3.40.50.300:FF:001092">
    <property type="entry name" value="ATP-binding cassette sub-family F member 2"/>
    <property type="match status" value="1"/>
</dbReference>
<dbReference type="PANTHER" id="PTHR19211">
    <property type="entry name" value="ATP-BINDING TRANSPORT PROTEIN-RELATED"/>
    <property type="match status" value="1"/>
</dbReference>
<evidence type="ECO:0000313" key="7">
    <source>
        <dbReference type="Proteomes" id="UP001515480"/>
    </source>
</evidence>
<dbReference type="Proteomes" id="UP001515480">
    <property type="component" value="Unassembled WGS sequence"/>
</dbReference>
<dbReference type="EMBL" id="JBGBPQ010000003">
    <property type="protein sequence ID" value="KAL1526677.1"/>
    <property type="molecule type" value="Genomic_DNA"/>
</dbReference>
<dbReference type="CDD" id="cd03221">
    <property type="entry name" value="ABCF_EF-3"/>
    <property type="match status" value="2"/>
</dbReference>
<evidence type="ECO:0000256" key="1">
    <source>
        <dbReference type="ARBA" id="ARBA00022737"/>
    </source>
</evidence>
<gene>
    <name evidence="6" type="ORF">AB1Y20_015380</name>
</gene>
<dbReference type="GO" id="GO:0005524">
    <property type="term" value="F:ATP binding"/>
    <property type="evidence" value="ECO:0007669"/>
    <property type="project" value="UniProtKB-KW"/>
</dbReference>
<dbReference type="AlphaFoldDB" id="A0AB34K0C8"/>